<evidence type="ECO:0000313" key="3">
    <source>
        <dbReference type="EMBL" id="OYD15374.1"/>
    </source>
</evidence>
<feature type="chain" id="PRO_5012308356" description="Gingipain domain-containing protein" evidence="1">
    <location>
        <begin position="38"/>
        <end position="869"/>
    </location>
</feature>
<dbReference type="AlphaFoldDB" id="A0A235BT14"/>
<sequence>MRYNQVNYLIRRIVLKRALFVFSCVSGILLSVSFAQNHDQQVKQLEWVDPMGRKPLSFAEWTKDHQVGLDLGRIGTVIRTGDDNVVAVVVNAELYPHIATELSQYQADLVTAGYSVQLATMRGMSHELLRTHLAGVTGIVGALFVGELPVAWYEYSDEEFPIDLYFMDLDGTWGDNNGDGLYDYHSGNVGLEIWVGRLYARPLTWDDEVRLTKRYFAKNHAYRTDGLSLPDRALAYVDDDWSWFDSCGLDEAYLSVTMVNNSSTTRASDYRTRLAQGYEWIHICAHSSPWGHTFKYRSNYVGTVFNSEIYAIRPHAHFYNLFCCSGTRYVEENYSAGWDIFQDDFGLLAVGSSKTGSMKRWFDDFYRPMGNGSCVGDAFLDWFAQHGESDPFWHYGLNLLGDPTLKPHGNSTGEYGGEPPPVVRPVNAEVVCTHTETDDSPMLLAMPDGKVWAVWKSGRSSSNGRFDIYASVRSGGSWSSPYSVGPHKYWDTDPVLGLDRNGRPVAVWAGYTSSDHWFDLFYSVWSGNSWSARQRISIDVAADLNPTLARDSTGELWCFWSGRRNLFSDIFAASYNGSTWSTPVNLTNDSMEVVYPKAATMPDGTVWVAYTRDRDGAAGVWARFRQDSSWIETGPVSGEQRRAFRSAIAAGINAQPIVCWQSFETGNGDIYYSEYDGANWSAPALVDGNDALDVMPAMATDSEAKPWVVWMSQRNGNWDIYYSYMSVADWMPAEPVEPNPGPDINPSIGTGQDNMWIAWQNMTSGNWDIYAKSLPFTGCSEGSRPTVSNVTIWPNPFHERLQVNCLSLDRVIIMDAAGRIIRSMPGRKGRVVWDGRNREGCPVSPGVYFIRVVSMSGFQTRPHKVLLIR</sequence>
<evidence type="ECO:0000256" key="1">
    <source>
        <dbReference type="SAM" id="SignalP"/>
    </source>
</evidence>
<name>A0A235BT14_UNCW3</name>
<protein>
    <recommendedName>
        <fullName evidence="2">Gingipain domain-containing protein</fullName>
    </recommendedName>
</protein>
<dbReference type="EMBL" id="NOZP01000107">
    <property type="protein sequence ID" value="OYD15374.1"/>
    <property type="molecule type" value="Genomic_DNA"/>
</dbReference>
<evidence type="ECO:0000259" key="2">
    <source>
        <dbReference type="Pfam" id="PF01364"/>
    </source>
</evidence>
<dbReference type="GO" id="GO:0006508">
    <property type="term" value="P:proteolysis"/>
    <property type="evidence" value="ECO:0007669"/>
    <property type="project" value="InterPro"/>
</dbReference>
<gene>
    <name evidence="3" type="ORF">CH330_05900</name>
</gene>
<dbReference type="Pfam" id="PF01364">
    <property type="entry name" value="Peptidase_C25"/>
    <property type="match status" value="1"/>
</dbReference>
<dbReference type="Gene3D" id="2.60.40.4070">
    <property type="match status" value="1"/>
</dbReference>
<dbReference type="SUPFAM" id="SSF50939">
    <property type="entry name" value="Sialidases"/>
    <property type="match status" value="1"/>
</dbReference>
<accession>A0A235BT14</accession>
<dbReference type="Proteomes" id="UP000215559">
    <property type="component" value="Unassembled WGS sequence"/>
</dbReference>
<keyword evidence="1" id="KW-0732">Signal</keyword>
<dbReference type="InterPro" id="IPR036278">
    <property type="entry name" value="Sialidase_sf"/>
</dbReference>
<feature type="signal peptide" evidence="1">
    <location>
        <begin position="1"/>
        <end position="37"/>
    </location>
</feature>
<reference evidence="3 4" key="1">
    <citation type="submission" date="2017-07" db="EMBL/GenBank/DDBJ databases">
        <title>Recovery of genomes from metagenomes via a dereplication, aggregation, and scoring strategy.</title>
        <authorList>
            <person name="Sieber C.M."/>
            <person name="Probst A.J."/>
            <person name="Sharrar A."/>
            <person name="Thomas B.C."/>
            <person name="Hess M."/>
            <person name="Tringe S.G."/>
            <person name="Banfield J.F."/>
        </authorList>
    </citation>
    <scope>NUCLEOTIDE SEQUENCE [LARGE SCALE GENOMIC DNA]</scope>
    <source>
        <strain evidence="3">JGI_Cruoil_03_51_56</strain>
    </source>
</reference>
<organism evidence="3 4">
    <name type="scientific">candidate division WOR-3 bacterium JGI_Cruoil_03_51_56</name>
    <dbReference type="NCBI Taxonomy" id="1973747"/>
    <lineage>
        <taxon>Bacteria</taxon>
        <taxon>Bacteria division WOR-3</taxon>
    </lineage>
</organism>
<dbReference type="GO" id="GO:0008234">
    <property type="term" value="F:cysteine-type peptidase activity"/>
    <property type="evidence" value="ECO:0007669"/>
    <property type="project" value="InterPro"/>
</dbReference>
<comment type="caution">
    <text evidence="3">The sequence shown here is derived from an EMBL/GenBank/DDBJ whole genome shotgun (WGS) entry which is preliminary data.</text>
</comment>
<evidence type="ECO:0000313" key="4">
    <source>
        <dbReference type="Proteomes" id="UP000215559"/>
    </source>
</evidence>
<proteinExistence type="predicted"/>
<dbReference type="CDD" id="cd15482">
    <property type="entry name" value="Sialidase_non-viral"/>
    <property type="match status" value="1"/>
</dbReference>
<dbReference type="InterPro" id="IPR001769">
    <property type="entry name" value="Gingipain"/>
</dbReference>
<feature type="domain" description="Gingipain" evidence="2">
    <location>
        <begin position="154"/>
        <end position="406"/>
    </location>
</feature>